<reference evidence="1" key="1">
    <citation type="journal article" date="2003" name="Science">
        <title>In-depth view of structure, activity, and evolution of rice chromosome 10.</title>
        <authorList>
            <consortium name="Rice Chromosome 10 Sequencing Consortium"/>
        </authorList>
    </citation>
    <scope>NUCLEOTIDE SEQUENCE [LARGE SCALE GENOMIC DNA]</scope>
</reference>
<gene>
    <name evidence="1" type="ordered locus">LOC_Os10g18710</name>
</gene>
<sequence length="171" mass="20523">MGTTCKDLHVYYMEKSNARRLSWQWCQKNAPEVAFLDPQVVTFTNLENDRQGMVNYIYDTLWSHREKEYIMYVYNQYAHWILLVITPKWSTCHYLNSRIDKQAFDWTPIQLAIDEAWGQYVQRGGLRKTGHDTLIQKKDFSMKQQIGDQCGFYVCHNMRLLYREKAMMNID</sequence>
<dbReference type="PANTHER" id="PTHR33018">
    <property type="entry name" value="OS10G0338966 PROTEIN-RELATED"/>
    <property type="match status" value="1"/>
</dbReference>
<dbReference type="Gene3D" id="3.40.395.10">
    <property type="entry name" value="Adenoviral Proteinase, Chain A"/>
    <property type="match status" value="1"/>
</dbReference>
<evidence type="ECO:0000313" key="1">
    <source>
        <dbReference type="EMBL" id="AAP53055.1"/>
    </source>
</evidence>
<organism evidence="1">
    <name type="scientific">Oryza sativa subsp. japonica</name>
    <name type="common">Rice</name>
    <dbReference type="NCBI Taxonomy" id="39947"/>
    <lineage>
        <taxon>Eukaryota</taxon>
        <taxon>Viridiplantae</taxon>
        <taxon>Streptophyta</taxon>
        <taxon>Embryophyta</taxon>
        <taxon>Tracheophyta</taxon>
        <taxon>Spermatophyta</taxon>
        <taxon>Magnoliopsida</taxon>
        <taxon>Liliopsida</taxon>
        <taxon>Poales</taxon>
        <taxon>Poaceae</taxon>
        <taxon>BOP clade</taxon>
        <taxon>Oryzoideae</taxon>
        <taxon>Oryzeae</taxon>
        <taxon>Oryzinae</taxon>
        <taxon>Oryza</taxon>
        <taxon>Oryza sativa</taxon>
    </lineage>
</organism>
<dbReference type="InterPro" id="IPR038765">
    <property type="entry name" value="Papain-like_cys_pep_sf"/>
</dbReference>
<accession>Q7XFN7</accession>
<dbReference type="EMBL" id="DP000086">
    <property type="protein sequence ID" value="AAP53055.1"/>
    <property type="molecule type" value="Genomic_DNA"/>
</dbReference>
<dbReference type="PANTHER" id="PTHR33018:SF30">
    <property type="entry name" value="OS02G0502850 PROTEIN"/>
    <property type="match status" value="1"/>
</dbReference>
<proteinExistence type="predicted"/>
<name>Q7XFN7_ORYSJ</name>
<reference evidence="1" key="2">
    <citation type="submission" date="2003-05" db="EMBL/GenBank/DDBJ databases">
        <authorList>
            <person name="Buell C.R."/>
            <person name="Wing R.A."/>
            <person name="McCombie W.R."/>
            <person name="Messing J."/>
            <person name="Yuan Q."/>
            <person name="Ouyang S."/>
        </authorList>
    </citation>
    <scope>NUCLEOTIDE SEQUENCE</scope>
</reference>
<dbReference type="AlphaFoldDB" id="Q7XFN7"/>
<protein>
    <submittedName>
        <fullName evidence="1">Uncharacterized protein</fullName>
    </submittedName>
</protein>
<dbReference type="SUPFAM" id="SSF54001">
    <property type="entry name" value="Cysteine proteinases"/>
    <property type="match status" value="1"/>
</dbReference>
<reference evidence="1" key="3">
    <citation type="submission" date="2006-07" db="EMBL/GenBank/DDBJ databases">
        <authorList>
            <person name="Buell R."/>
        </authorList>
    </citation>
    <scope>NUCLEOTIDE SEQUENCE</scope>
</reference>